<dbReference type="OrthoDB" id="9768793at2"/>
<dbReference type="InterPro" id="IPR036812">
    <property type="entry name" value="NAD(P)_OxRdtase_dom_sf"/>
</dbReference>
<organism evidence="2 3">
    <name type="scientific">Thermobifida halotolerans</name>
    <dbReference type="NCBI Taxonomy" id="483545"/>
    <lineage>
        <taxon>Bacteria</taxon>
        <taxon>Bacillati</taxon>
        <taxon>Actinomycetota</taxon>
        <taxon>Actinomycetes</taxon>
        <taxon>Streptosporangiales</taxon>
        <taxon>Nocardiopsidaceae</taxon>
        <taxon>Thermobifida</taxon>
    </lineage>
</organism>
<dbReference type="KEGG" id="thao:NI17_010320"/>
<dbReference type="Gene3D" id="3.20.20.100">
    <property type="entry name" value="NADP-dependent oxidoreductase domain"/>
    <property type="match status" value="1"/>
</dbReference>
<dbReference type="InterPro" id="IPR023210">
    <property type="entry name" value="NADP_OxRdtase_dom"/>
</dbReference>
<name>A0A399FW41_9ACTN</name>
<gene>
    <name evidence="2" type="ORF">NI17_010320</name>
</gene>
<evidence type="ECO:0000313" key="2">
    <source>
        <dbReference type="EMBL" id="UOE21463.1"/>
    </source>
</evidence>
<dbReference type="PANTHER" id="PTHR43312">
    <property type="entry name" value="D-THREO-ALDOSE 1-DEHYDROGENASE"/>
    <property type="match status" value="1"/>
</dbReference>
<dbReference type="Proteomes" id="UP000265719">
    <property type="component" value="Chromosome"/>
</dbReference>
<proteinExistence type="predicted"/>
<dbReference type="Pfam" id="PF00248">
    <property type="entry name" value="Aldo_ket_red"/>
    <property type="match status" value="1"/>
</dbReference>
<dbReference type="PANTHER" id="PTHR43312:SF1">
    <property type="entry name" value="NADP-DEPENDENT OXIDOREDUCTASE DOMAIN-CONTAINING PROTEIN"/>
    <property type="match status" value="1"/>
</dbReference>
<reference evidence="2" key="1">
    <citation type="submission" date="2020-10" db="EMBL/GenBank/DDBJ databases">
        <title>De novo genome project of the cellulose decomposer Thermobifida halotolerans type strain.</title>
        <authorList>
            <person name="Nagy I."/>
            <person name="Horvath B."/>
            <person name="Kukolya J."/>
            <person name="Nagy I."/>
            <person name="Orsini M."/>
        </authorList>
    </citation>
    <scope>NUCLEOTIDE SEQUENCE</scope>
    <source>
        <strain evidence="2">DSM 44931</strain>
    </source>
</reference>
<protein>
    <submittedName>
        <fullName evidence="2">Aldo/keto reductase</fullName>
    </submittedName>
</protein>
<accession>A0A399FW41</accession>
<evidence type="ECO:0000259" key="1">
    <source>
        <dbReference type="Pfam" id="PF00248"/>
    </source>
</evidence>
<dbReference type="RefSeq" id="WP_068693529.1">
    <property type="nucleotide sequence ID" value="NZ_CP063196.1"/>
</dbReference>
<dbReference type="SUPFAM" id="SSF51430">
    <property type="entry name" value="NAD(P)-linked oxidoreductase"/>
    <property type="match status" value="1"/>
</dbReference>
<feature type="domain" description="NADP-dependent oxidoreductase" evidence="1">
    <location>
        <begin position="21"/>
        <end position="334"/>
    </location>
</feature>
<evidence type="ECO:0000313" key="3">
    <source>
        <dbReference type="Proteomes" id="UP000265719"/>
    </source>
</evidence>
<sequence length="366" mass="40209">MTLSLPIRRLGACGIEVPAVGIGCWGIGGPAENLGLPMGWASGSDESAAQEGLETAFALGARLFDTADVYGLGRSERLLGWLVRQVPRTELVLVSKVGYFVGTASHGYEPGHMRRQLEQTLDNLGTDHLDVYFLHHTDFGAASEWLDGAVEQMRSFRDAGLIRAIGMRGPHRHALERLSTPRHSRADKVEQFRDLFHRVRPDVLAVRDNLLSPVARASGVYGLAAEHGVGVLVNKPLAQGLLTGVYSPSAPRDFPPGDHRRRKRWFTAEALAIIGSGLAEVRALIGNDPDELLRYALWHCLDSYQHAAVLAGFTSPWQVRRNLKALGQCPDREMLDRVRRIMADVQRRLDAGGEVFRDEATGAETT</sequence>
<keyword evidence="3" id="KW-1185">Reference proteome</keyword>
<dbReference type="InterPro" id="IPR053135">
    <property type="entry name" value="AKR2_Oxidoreductase"/>
</dbReference>
<dbReference type="EMBL" id="CP063196">
    <property type="protein sequence ID" value="UOE21463.1"/>
    <property type="molecule type" value="Genomic_DNA"/>
</dbReference>
<dbReference type="AlphaFoldDB" id="A0A399FW41"/>